<dbReference type="OrthoDB" id="9788327at2"/>
<gene>
    <name evidence="3" type="ORF">AMS66_00645</name>
</gene>
<dbReference type="RefSeq" id="WP_053778999.1">
    <property type="nucleotide sequence ID" value="NZ_LITU01000005.1"/>
</dbReference>
<dbReference type="InterPro" id="IPR038765">
    <property type="entry name" value="Papain-like_cys_pep_sf"/>
</dbReference>
<evidence type="ECO:0000259" key="2">
    <source>
        <dbReference type="SMART" id="SM00460"/>
    </source>
</evidence>
<dbReference type="EMBL" id="LITU01000005">
    <property type="protein sequence ID" value="KOY18423.1"/>
    <property type="molecule type" value="Genomic_DNA"/>
</dbReference>
<feature type="signal peptide" evidence="1">
    <location>
        <begin position="1"/>
        <end position="25"/>
    </location>
</feature>
<dbReference type="GO" id="GO:0005737">
    <property type="term" value="C:cytoplasm"/>
    <property type="evidence" value="ECO:0007669"/>
    <property type="project" value="TreeGrafter"/>
</dbReference>
<dbReference type="PANTHER" id="PTHR46333">
    <property type="entry name" value="CYTOKINESIS PROTEIN 3"/>
    <property type="match status" value="1"/>
</dbReference>
<dbReference type="SUPFAM" id="SSF54001">
    <property type="entry name" value="Cysteine proteinases"/>
    <property type="match status" value="1"/>
</dbReference>
<keyword evidence="4" id="KW-1185">Reference proteome</keyword>
<proteinExistence type="predicted"/>
<dbReference type="PANTHER" id="PTHR46333:SF2">
    <property type="entry name" value="CYTOKINESIS PROTEIN 3"/>
    <property type="match status" value="1"/>
</dbReference>
<comment type="caution">
    <text evidence="3">The sequence shown here is derived from an EMBL/GenBank/DDBJ whole genome shotgun (WGS) entry which is preliminary data.</text>
</comment>
<evidence type="ECO:0000313" key="3">
    <source>
        <dbReference type="EMBL" id="KOY18423.1"/>
    </source>
</evidence>
<dbReference type="SMART" id="SM00460">
    <property type="entry name" value="TGc"/>
    <property type="match status" value="1"/>
</dbReference>
<feature type="chain" id="PRO_5005832625" evidence="1">
    <location>
        <begin position="26"/>
        <end position="375"/>
    </location>
</feature>
<reference evidence="3 4" key="1">
    <citation type="submission" date="2015-08" db="EMBL/GenBank/DDBJ databases">
        <title>Draft genome sequence of cellulolytic and xylanolytic Paenibacillus sp. A59, isolated from a decaying forest soil from Patagonia, Argentina.</title>
        <authorList>
            <person name="Ghio S."/>
            <person name="Caceres A.M."/>
            <person name="Talia P."/>
            <person name="Grasso D."/>
            <person name="Campos E."/>
        </authorList>
    </citation>
    <scope>NUCLEOTIDE SEQUENCE [LARGE SCALE GENOMIC DNA]</scope>
    <source>
        <strain evidence="3 4">A59</strain>
    </source>
</reference>
<organism evidence="3 4">
    <name type="scientific">Paenibacillus xylanivorans</name>
    <dbReference type="NCBI Taxonomy" id="1705561"/>
    <lineage>
        <taxon>Bacteria</taxon>
        <taxon>Bacillati</taxon>
        <taxon>Bacillota</taxon>
        <taxon>Bacilli</taxon>
        <taxon>Bacillales</taxon>
        <taxon>Paenibacillaceae</taxon>
        <taxon>Paenibacillus</taxon>
    </lineage>
</organism>
<dbReference type="Proteomes" id="UP000037688">
    <property type="component" value="Unassembled WGS sequence"/>
</dbReference>
<accession>A0A0M9BT15</accession>
<dbReference type="AlphaFoldDB" id="A0A0M9BT15"/>
<dbReference type="InterPro" id="IPR002931">
    <property type="entry name" value="Transglutaminase-like"/>
</dbReference>
<dbReference type="Gene3D" id="3.10.620.30">
    <property type="match status" value="1"/>
</dbReference>
<protein>
    <submittedName>
        <fullName evidence="3">Transglutaminase</fullName>
    </submittedName>
</protein>
<keyword evidence="1" id="KW-0732">Signal</keyword>
<dbReference type="Pfam" id="PF01841">
    <property type="entry name" value="Transglut_core"/>
    <property type="match status" value="1"/>
</dbReference>
<sequence>MGKHGKRVITLLLAGCLIAVAVPHAVDLDQLYAASGTSDISTNTDLRETLLTAMSQRTEELVFTYKGNVKGLKKQLQSSIDEAMTSDPYIQYTVKSYAFNYKGSNVSAEVHVKLAYRETKEQTDYVNRKVTNVLKEIIMPGMTNHEKVKAIHDWIVLNLSYDTSLQKYTAYDGLVTGSTVCQGYSLLAYRMLEQVGIDNRIVEGTAGDQLHAWNLVKLDGKWYHMDTTWDDPTPDRKGKVSHSYYLLSDDEMARDHVWTAKGKYPAASAPYREALQTLVKAGGSKVTAYQKLYHALEYTLYDESDAVSGHSALKTKVQSVLKDGGTSLTFRYKGTETGLVEDLQDLYQLGMKSISYYVSNMQDTVDLRVKITWTM</sequence>
<dbReference type="InterPro" id="IPR052557">
    <property type="entry name" value="CAP/Cytokinesis_protein"/>
</dbReference>
<evidence type="ECO:0000256" key="1">
    <source>
        <dbReference type="SAM" id="SignalP"/>
    </source>
</evidence>
<dbReference type="PATRIC" id="fig|1705561.3.peg.400"/>
<feature type="domain" description="Transglutaminase-like" evidence="2">
    <location>
        <begin position="173"/>
        <end position="229"/>
    </location>
</feature>
<evidence type="ECO:0000313" key="4">
    <source>
        <dbReference type="Proteomes" id="UP000037688"/>
    </source>
</evidence>
<name>A0A0M9BT15_9BACL</name>